<dbReference type="InterPro" id="IPR001810">
    <property type="entry name" value="F-box_dom"/>
</dbReference>
<dbReference type="InterPro" id="IPR053197">
    <property type="entry name" value="F-box_SCFL_complex_component"/>
</dbReference>
<dbReference type="PANTHER" id="PTHR34223">
    <property type="entry name" value="OS11G0201299 PROTEIN"/>
    <property type="match status" value="1"/>
</dbReference>
<dbReference type="SMART" id="SM00256">
    <property type="entry name" value="FBOX"/>
    <property type="match status" value="1"/>
</dbReference>
<dbReference type="EnsemblPlants" id="EMT14805">
    <property type="protein sequence ID" value="EMT14805"/>
    <property type="gene ID" value="F775_00389"/>
</dbReference>
<proteinExistence type="predicted"/>
<dbReference type="InterPro" id="IPR036047">
    <property type="entry name" value="F-box-like_dom_sf"/>
</dbReference>
<reference evidence="1" key="1">
    <citation type="submission" date="2015-06" db="UniProtKB">
        <authorList>
            <consortium name="EnsemblPlants"/>
        </authorList>
    </citation>
    <scope>IDENTIFICATION</scope>
</reference>
<dbReference type="ExpressionAtlas" id="N1QWW5">
    <property type="expression patterns" value="baseline"/>
</dbReference>
<dbReference type="InterPro" id="IPR055411">
    <property type="entry name" value="LRR_FXL15/At3g58940/PEG3-like"/>
</dbReference>
<dbReference type="SUPFAM" id="SSF52047">
    <property type="entry name" value="RNI-like"/>
    <property type="match status" value="1"/>
</dbReference>
<dbReference type="AlphaFoldDB" id="N1QWW5"/>
<organism evidence="1">
    <name type="scientific">Aegilops tauschii</name>
    <name type="common">Tausch's goatgrass</name>
    <name type="synonym">Aegilops squarrosa</name>
    <dbReference type="NCBI Taxonomy" id="37682"/>
    <lineage>
        <taxon>Eukaryota</taxon>
        <taxon>Viridiplantae</taxon>
        <taxon>Streptophyta</taxon>
        <taxon>Embryophyta</taxon>
        <taxon>Tracheophyta</taxon>
        <taxon>Spermatophyta</taxon>
        <taxon>Magnoliopsida</taxon>
        <taxon>Liliopsida</taxon>
        <taxon>Poales</taxon>
        <taxon>Poaceae</taxon>
        <taxon>BOP clade</taxon>
        <taxon>Pooideae</taxon>
        <taxon>Triticodae</taxon>
        <taxon>Triticeae</taxon>
        <taxon>Triticinae</taxon>
        <taxon>Aegilops</taxon>
    </lineage>
</organism>
<dbReference type="InterPro" id="IPR053781">
    <property type="entry name" value="F-box_AtFBL13-like"/>
</dbReference>
<dbReference type="Gene3D" id="3.80.10.10">
    <property type="entry name" value="Ribonuclease Inhibitor"/>
    <property type="match status" value="2"/>
</dbReference>
<dbReference type="CDD" id="cd22160">
    <property type="entry name" value="F-box_AtFBL13-like"/>
    <property type="match status" value="1"/>
</dbReference>
<protein>
    <submittedName>
        <fullName evidence="1">Uncharacterized protein</fullName>
    </submittedName>
</protein>
<name>N1QWW5_AEGTA</name>
<dbReference type="PANTHER" id="PTHR34223:SF66">
    <property type="entry name" value="F-BOX DOMAIN-CONTAINING PROTEIN"/>
    <property type="match status" value="1"/>
</dbReference>
<dbReference type="Pfam" id="PF00646">
    <property type="entry name" value="F-box"/>
    <property type="match status" value="1"/>
</dbReference>
<evidence type="ECO:0000313" key="1">
    <source>
        <dbReference type="EnsemblPlants" id="EMT14805"/>
    </source>
</evidence>
<dbReference type="SUPFAM" id="SSF81383">
    <property type="entry name" value="F-box domain"/>
    <property type="match status" value="1"/>
</dbReference>
<dbReference type="Pfam" id="PF24758">
    <property type="entry name" value="LRR_At5g56370"/>
    <property type="match status" value="1"/>
</dbReference>
<sequence length="720" mass="81115">MARSIRFRERRTRCFRRGYLSPSAQVNALDTGNFFLPMANTSNKRMRPTGFSDITSDRISSLPDEILHHILSLMTAREAVQTCVLSTRWRDVWMSLRCIEVEAQEFTNKEGFVMFMDNLLLRRGLVPLDSFCLMGWSDDFSLNHPRANLWLEELSLVDCRVPATKFSSRTLKKLTFIAHTPYGADDVHTDFEDLVIDTPSLVSLHLEDIPLLTPCLVNVSSVVKASFRLDEECFSSPYVSCNIISALSNVTKLKLFFGLDNETASKVLRRDLWRCQAFNNLKTLSVSGWGGDVDLRALVYFLRRSPALEKLTLCLSQARIYFVLSHWGLLVVHKDIYTSLILVRTPCARACCHQGGATWLSARHLNVSTLGFTGEARFAQFVNNLLLRRGHAPLDTFCLHAEGPHILFDNIRDTANLWIYHALRCNVQALSIADHDLYEEGETEDILRTFHPDRYSFTSSHLKRLHLLYVCVSNCLIKHLLSGCPALEDLEMNDCDITATEFSSTTLKNLSISTVGFSVTKDEEVDIVINMPSLVSLCIGALLCTKPSFINMRSLLTVSIHSEQTGFEFVNGCSILRAFSNARNLTLLHVGPMVGKELLGNEILFHQVVFTNLTTLSLNEWCLHNSCKALLYVLRHSPNLEKLTLGLSEVGALIYRRPELSGNFAVKINPCCKGTETPFYCQKLKKIKITCPKHDKRVGVVVAILCANLISLPEINIKPS</sequence>
<dbReference type="PROSITE" id="PS50181">
    <property type="entry name" value="FBOX"/>
    <property type="match status" value="1"/>
</dbReference>
<dbReference type="Gene3D" id="1.20.1280.50">
    <property type="match status" value="1"/>
</dbReference>
<accession>N1QWW5</accession>
<dbReference type="InterPro" id="IPR032675">
    <property type="entry name" value="LRR_dom_sf"/>
</dbReference>